<dbReference type="Gene3D" id="2.30.110.10">
    <property type="entry name" value="Electron Transport, Fmn-binding Protein, Chain A"/>
    <property type="match status" value="1"/>
</dbReference>
<dbReference type="EMBL" id="PDWN01000009">
    <property type="protein sequence ID" value="KAF1693966.1"/>
    <property type="molecule type" value="Genomic_DNA"/>
</dbReference>
<dbReference type="Gene3D" id="2.40.10.220">
    <property type="entry name" value="predicted glycosyltransferase like domains"/>
    <property type="match status" value="1"/>
</dbReference>
<comment type="similarity">
    <text evidence="4">Belongs to the YcgR family.</text>
</comment>
<dbReference type="Proteomes" id="UP000788419">
    <property type="component" value="Unassembled WGS sequence"/>
</dbReference>
<evidence type="ECO:0000259" key="6">
    <source>
        <dbReference type="Pfam" id="PF07317"/>
    </source>
</evidence>
<comment type="subunit">
    <text evidence="4">Monomer. Interacts with the flagellar basal bodies.</text>
</comment>
<evidence type="ECO:0000256" key="1">
    <source>
        <dbReference type="ARBA" id="ARBA00022636"/>
    </source>
</evidence>
<dbReference type="Pfam" id="PF07238">
    <property type="entry name" value="PilZ"/>
    <property type="match status" value="1"/>
</dbReference>
<dbReference type="InterPro" id="IPR012349">
    <property type="entry name" value="Split_barrel_FMN-bd"/>
</dbReference>
<evidence type="ECO:0000313" key="7">
    <source>
        <dbReference type="EMBL" id="KAF1693966.1"/>
    </source>
</evidence>
<organism evidence="7 8">
    <name type="scientific">Pseudoxanthomonas daejeonensis</name>
    <dbReference type="NCBI Taxonomy" id="266062"/>
    <lineage>
        <taxon>Bacteria</taxon>
        <taxon>Pseudomonadati</taxon>
        <taxon>Pseudomonadota</taxon>
        <taxon>Gammaproteobacteria</taxon>
        <taxon>Lysobacterales</taxon>
        <taxon>Lysobacteraceae</taxon>
        <taxon>Pseudoxanthomonas</taxon>
    </lineage>
</organism>
<dbReference type="InterPro" id="IPR023787">
    <property type="entry name" value="T3SS_YcgR"/>
</dbReference>
<feature type="domain" description="PilZ" evidence="5">
    <location>
        <begin position="127"/>
        <end position="242"/>
    </location>
</feature>
<sequence>MQEMHDSLAEPQDLEDAARYVLHDPREIARVLQSLVEAGALISAHIMPGGLPCPTALLDVDVDGNVLVDGNHQESINQRIVTAHHLTCVSQLDRVRIQFRLQDLVRVDNDGRTAFSAPAPASLLKLQRRELYRLQLVPGPLVTVQVPAVADRDPALQVRVLDLSGGGLALAVREEDERRFAARTVLSDCLLRLPDIDPMPVQLEVAHVSRRDPPPGAALRAGCRFIGLSPHSEKQVLQYIFRVERQRNARERRAV</sequence>
<feature type="domain" description="Type III secretion system flagellar brake protein YcgR PilZN" evidence="6">
    <location>
        <begin position="20"/>
        <end position="124"/>
    </location>
</feature>
<dbReference type="InterPro" id="IPR009875">
    <property type="entry name" value="PilZ_domain"/>
</dbReference>
<comment type="caution">
    <text evidence="7">The sequence shown here is derived from an EMBL/GenBank/DDBJ whole genome shotgun (WGS) entry which is preliminary data.</text>
</comment>
<protein>
    <recommendedName>
        <fullName evidence="4">Flagellar brake protein YcgR</fullName>
    </recommendedName>
    <alternativeName>
        <fullName evidence="4">Cyclic di-GMP binding protein YcgR</fullName>
    </alternativeName>
</protein>
<name>A0ABQ6Z610_9GAMM</name>
<evidence type="ECO:0000256" key="2">
    <source>
        <dbReference type="ARBA" id="ARBA00022741"/>
    </source>
</evidence>
<accession>A0ABQ6Z610</accession>
<evidence type="ECO:0000256" key="3">
    <source>
        <dbReference type="ARBA" id="ARBA00023143"/>
    </source>
</evidence>
<dbReference type="InterPro" id="IPR009926">
    <property type="entry name" value="T3SS_YcgR_PilZN"/>
</dbReference>
<evidence type="ECO:0000259" key="5">
    <source>
        <dbReference type="Pfam" id="PF07238"/>
    </source>
</evidence>
<gene>
    <name evidence="4" type="primary">ycgR</name>
    <name evidence="7" type="ORF">CSC65_09885</name>
</gene>
<dbReference type="Pfam" id="PF07317">
    <property type="entry name" value="PilZN"/>
    <property type="match status" value="1"/>
</dbReference>
<comment type="function">
    <text evidence="4">Acts as a flagellar brake, regulating swimming and swarming in a bis-(3'-5') cyclic diguanylic acid (c-di-GMP)-dependent manner. Binds 1 c-di-GMP dimer per subunit. Increasing levels of c-di-GMP lead to decreased motility.</text>
</comment>
<proteinExistence type="inferred from homology"/>
<dbReference type="HAMAP" id="MF_01457">
    <property type="entry name" value="YcgR"/>
    <property type="match status" value="1"/>
</dbReference>
<evidence type="ECO:0000313" key="8">
    <source>
        <dbReference type="Proteomes" id="UP000788419"/>
    </source>
</evidence>
<reference evidence="7 8" key="1">
    <citation type="submission" date="2017-10" db="EMBL/GenBank/DDBJ databases">
        <title>Whole genome sequencing of members of genus Pseudoxanthomonas.</title>
        <authorList>
            <person name="Kumar S."/>
            <person name="Bansal K."/>
            <person name="Kaur A."/>
            <person name="Patil P."/>
            <person name="Sharma S."/>
            <person name="Patil P.B."/>
        </authorList>
    </citation>
    <scope>NUCLEOTIDE SEQUENCE [LARGE SCALE GENOMIC DNA]</scope>
    <source>
        <strain evidence="7 8">DSM 17801</strain>
    </source>
</reference>
<keyword evidence="8" id="KW-1185">Reference proteome</keyword>
<keyword evidence="3 4" id="KW-0975">Bacterial flagellum</keyword>
<evidence type="ECO:0000256" key="4">
    <source>
        <dbReference type="HAMAP-Rule" id="MF_01457"/>
    </source>
</evidence>
<comment type="subcellular location">
    <subcellularLocation>
        <location evidence="4">Bacterial flagellum basal body</location>
    </subcellularLocation>
</comment>
<keyword evidence="2 4" id="KW-0547">Nucleotide-binding</keyword>
<keyword evidence="1 4" id="KW-0973">c-di-GMP</keyword>